<gene>
    <name evidence="2" type="ORF">WUBG_15218</name>
</gene>
<feature type="compositionally biased region" description="Low complexity" evidence="1">
    <location>
        <begin position="421"/>
        <end position="433"/>
    </location>
</feature>
<comment type="caution">
    <text evidence="2">The sequence shown here is derived from an EMBL/GenBank/DDBJ whole genome shotgun (WGS) entry which is preliminary data.</text>
</comment>
<dbReference type="EMBL" id="ADBV01013257">
    <property type="protein sequence ID" value="EJW73876.1"/>
    <property type="molecule type" value="Genomic_DNA"/>
</dbReference>
<sequence length="481" mass="51864">MLMRKVQFLQRSRLKVHLTALQVTTMIQMRMRSDQCKEKLWGSTSSDDDDVNRSLKQSVQGKVLGKTVTATLSGNLGNVAVTKKSSETSSDSTSSSDDGAGKNLKQGTNKSLTMPKGEKLNDCGKILDKRTPKEHDGSSDSESDIHETPAKKTKLQVHHKATMAIRKKAADTSSSDSSDSDSSNVMKLAKNMQKKSVTISSGAMMRSSSSPDSDELRLEVTGKTKVTKAVRDKTFSNEDTSSDSSSNNEVRKAQIAAVADVKQSKKPPQQVAVQPKVKSSSDSSSDSETVVPEKVARKQQQVRLQHQQEVTRKQKLMDNSLSDSSSSDDAGVKTAEMVNKADMGKIKNPSESSLSLNKVATTSLEHLHQKAVLKLPSNSKPSVESDSETSSDSNCDEATLKPQLQTVAEVQINGKPHVTEDSATSSDSSSDSDMASKERNFGAIFKQANKGTSKDVIGSTKKAATKQFDHSLSGTDEGNDK</sequence>
<protein>
    <submittedName>
        <fullName evidence="2">Uncharacterized protein</fullName>
    </submittedName>
</protein>
<feature type="region of interest" description="Disordered" evidence="1">
    <location>
        <begin position="81"/>
        <end position="354"/>
    </location>
</feature>
<feature type="compositionally biased region" description="Basic and acidic residues" evidence="1">
    <location>
        <begin position="116"/>
        <end position="150"/>
    </location>
</feature>
<feature type="non-terminal residue" evidence="2">
    <location>
        <position position="481"/>
    </location>
</feature>
<feature type="compositionally biased region" description="Polar residues" evidence="1">
    <location>
        <begin position="470"/>
        <end position="481"/>
    </location>
</feature>
<name>J9DVV8_WUCBA</name>
<dbReference type="AlphaFoldDB" id="J9DVV8"/>
<feature type="compositionally biased region" description="Low complexity" evidence="1">
    <location>
        <begin position="87"/>
        <end position="98"/>
    </location>
</feature>
<accession>J9DVV8</accession>
<feature type="compositionally biased region" description="Low complexity" evidence="1">
    <location>
        <begin position="379"/>
        <end position="397"/>
    </location>
</feature>
<organism evidence="2 3">
    <name type="scientific">Wuchereria bancrofti</name>
    <dbReference type="NCBI Taxonomy" id="6293"/>
    <lineage>
        <taxon>Eukaryota</taxon>
        <taxon>Metazoa</taxon>
        <taxon>Ecdysozoa</taxon>
        <taxon>Nematoda</taxon>
        <taxon>Chromadorea</taxon>
        <taxon>Rhabditida</taxon>
        <taxon>Spirurina</taxon>
        <taxon>Spiruromorpha</taxon>
        <taxon>Filarioidea</taxon>
        <taxon>Onchocercidae</taxon>
        <taxon>Wuchereria</taxon>
    </lineage>
</organism>
<feature type="compositionally biased region" description="Low complexity" evidence="1">
    <location>
        <begin position="200"/>
        <end position="211"/>
    </location>
</feature>
<evidence type="ECO:0000256" key="1">
    <source>
        <dbReference type="SAM" id="MobiDB-lite"/>
    </source>
</evidence>
<evidence type="ECO:0000313" key="3">
    <source>
        <dbReference type="Proteomes" id="UP000004810"/>
    </source>
</evidence>
<feature type="compositionally biased region" description="Low complexity" evidence="1">
    <location>
        <begin position="237"/>
        <end position="248"/>
    </location>
</feature>
<feature type="compositionally biased region" description="Low complexity" evidence="1">
    <location>
        <begin position="299"/>
        <end position="308"/>
    </location>
</feature>
<feature type="region of interest" description="Disordered" evidence="1">
    <location>
        <begin position="371"/>
        <end position="481"/>
    </location>
</feature>
<feature type="compositionally biased region" description="Basic residues" evidence="1">
    <location>
        <begin position="151"/>
        <end position="167"/>
    </location>
</feature>
<reference evidence="3" key="1">
    <citation type="submission" date="2012-08" db="EMBL/GenBank/DDBJ databases">
        <title>The Genome Sequence of Wuchereria bancrofti.</title>
        <authorList>
            <person name="Nutman T.B."/>
            <person name="Fink D.L."/>
            <person name="Russ C."/>
            <person name="Young S."/>
            <person name="Zeng Q."/>
            <person name="Koehrsen M."/>
            <person name="Alvarado L."/>
            <person name="Berlin A."/>
            <person name="Chapman S.B."/>
            <person name="Chen Z."/>
            <person name="Freedman E."/>
            <person name="Gellesch M."/>
            <person name="Goldberg J."/>
            <person name="Griggs A."/>
            <person name="Gujja S."/>
            <person name="Heilman E.R."/>
            <person name="Heiman D."/>
            <person name="Hepburn T."/>
            <person name="Howarth C."/>
            <person name="Jen D."/>
            <person name="Larson L."/>
            <person name="Lewis B."/>
            <person name="Mehta T."/>
            <person name="Park D."/>
            <person name="Pearson M."/>
            <person name="Roberts A."/>
            <person name="Saif S."/>
            <person name="Shea T."/>
            <person name="Shenoy N."/>
            <person name="Sisk P."/>
            <person name="Stolte C."/>
            <person name="Sykes S."/>
            <person name="Walk T."/>
            <person name="White J."/>
            <person name="Yandava C."/>
            <person name="Haas B."/>
            <person name="Henn M.R."/>
            <person name="Nusbaum C."/>
            <person name="Birren B."/>
        </authorList>
    </citation>
    <scope>NUCLEOTIDE SEQUENCE [LARGE SCALE GENOMIC DNA]</scope>
    <source>
        <strain evidence="3">NA</strain>
    </source>
</reference>
<feature type="compositionally biased region" description="Low complexity" evidence="1">
    <location>
        <begin position="173"/>
        <end position="183"/>
    </location>
</feature>
<dbReference type="Proteomes" id="UP000004810">
    <property type="component" value="Unassembled WGS sequence"/>
</dbReference>
<evidence type="ECO:0000313" key="2">
    <source>
        <dbReference type="EMBL" id="EJW73876.1"/>
    </source>
</evidence>
<proteinExistence type="predicted"/>
<feature type="compositionally biased region" description="Low complexity" evidence="1">
    <location>
        <begin position="318"/>
        <end position="329"/>
    </location>
</feature>